<dbReference type="InterPro" id="IPR021307">
    <property type="entry name" value="DUF2884"/>
</dbReference>
<reference evidence="1 2" key="1">
    <citation type="submission" date="2024-02" db="EMBL/GenBank/DDBJ databases">
        <title>Lysobacter Genome Sequencing and Mining.</title>
        <authorList>
            <person name="Bierman J."/>
            <person name="Walker M.C."/>
        </authorList>
    </citation>
    <scope>NUCLEOTIDE SEQUENCE [LARGE SCALE GENOMIC DNA]</scope>
    <source>
        <strain evidence="1 2">PB6250</strain>
    </source>
</reference>
<protein>
    <submittedName>
        <fullName evidence="1">DUF2884 family protein</fullName>
    </submittedName>
</protein>
<dbReference type="EMBL" id="JBANDL010000002">
    <property type="protein sequence ID" value="MEI2455444.1"/>
    <property type="molecule type" value="Genomic_DNA"/>
</dbReference>
<proteinExistence type="predicted"/>
<sequence>MTQNGIAVGKAGAALAGKAVGNVISGLTQGDTESIERKVEADAKEVERQALRLCERMASLRAAQDELAGALPAFQPFSVVDADSVDDCKK</sequence>
<name>A0ABU8D350_9GAMM</name>
<dbReference type="Proteomes" id="UP001387215">
    <property type="component" value="Unassembled WGS sequence"/>
</dbReference>
<keyword evidence="2" id="KW-1185">Reference proteome</keyword>
<gene>
    <name evidence="1" type="ORF">V2J18_12205</name>
</gene>
<evidence type="ECO:0000313" key="1">
    <source>
        <dbReference type="EMBL" id="MEI2455444.1"/>
    </source>
</evidence>
<dbReference type="Pfam" id="PF11101">
    <property type="entry name" value="DUF2884"/>
    <property type="match status" value="1"/>
</dbReference>
<evidence type="ECO:0000313" key="2">
    <source>
        <dbReference type="Proteomes" id="UP001387215"/>
    </source>
</evidence>
<dbReference type="RefSeq" id="WP_336131900.1">
    <property type="nucleotide sequence ID" value="NZ_JBANDL010000002.1"/>
</dbReference>
<organism evidence="1 2">
    <name type="scientific">Lysobacter firmicutimachus</name>
    <dbReference type="NCBI Taxonomy" id="1792846"/>
    <lineage>
        <taxon>Bacteria</taxon>
        <taxon>Pseudomonadati</taxon>
        <taxon>Pseudomonadota</taxon>
        <taxon>Gammaproteobacteria</taxon>
        <taxon>Lysobacterales</taxon>
        <taxon>Lysobacteraceae</taxon>
        <taxon>Lysobacter</taxon>
    </lineage>
</organism>
<accession>A0ABU8D350</accession>
<comment type="caution">
    <text evidence="1">The sequence shown here is derived from an EMBL/GenBank/DDBJ whole genome shotgun (WGS) entry which is preliminary data.</text>
</comment>